<sequence>MSDFGGTESKGAPSIGKPVLFAAIFGVVFLGPILSFLVYPLSSLELFVAPIGWIWPAFDRTCTGTTCAITGLFGLYAGYSLLITGGLTAVIWTGLQRASPFVT</sequence>
<feature type="transmembrane region" description="Helical" evidence="1">
    <location>
        <begin position="73"/>
        <end position="95"/>
    </location>
</feature>
<proteinExistence type="predicted"/>
<dbReference type="GeneID" id="30956643"/>
<dbReference type="RefSeq" id="WP_139327013.1">
    <property type="nucleotide sequence ID" value="NZ_CP019327.1"/>
</dbReference>
<dbReference type="Proteomes" id="UP000185687">
    <property type="component" value="Unassembled WGS sequence"/>
</dbReference>
<keyword evidence="1" id="KW-0472">Membrane</keyword>
<reference evidence="2 3" key="1">
    <citation type="submission" date="2017-01" db="EMBL/GenBank/DDBJ databases">
        <authorList>
            <person name="Mah S.A."/>
            <person name="Swanson W.J."/>
            <person name="Moy G.W."/>
            <person name="Vacquier V.D."/>
        </authorList>
    </citation>
    <scope>NUCLEOTIDE SEQUENCE [LARGE SCALE GENOMIC DNA]</scope>
    <source>
        <strain evidence="2 3">CGMCC 1.8909</strain>
    </source>
</reference>
<evidence type="ECO:0000313" key="3">
    <source>
        <dbReference type="Proteomes" id="UP000185687"/>
    </source>
</evidence>
<keyword evidence="1" id="KW-1133">Transmembrane helix</keyword>
<keyword evidence="3" id="KW-1185">Reference proteome</keyword>
<keyword evidence="1" id="KW-0812">Transmembrane</keyword>
<gene>
    <name evidence="2" type="ORF">SAMN05421809_2105</name>
</gene>
<feature type="transmembrane region" description="Helical" evidence="1">
    <location>
        <begin position="19"/>
        <end position="39"/>
    </location>
</feature>
<organism evidence="2 3">
    <name type="scientific">Natronorubrum daqingense</name>
    <dbReference type="NCBI Taxonomy" id="588898"/>
    <lineage>
        <taxon>Archaea</taxon>
        <taxon>Methanobacteriati</taxon>
        <taxon>Methanobacteriota</taxon>
        <taxon>Stenosarchaea group</taxon>
        <taxon>Halobacteria</taxon>
        <taxon>Halobacteriales</taxon>
        <taxon>Natrialbaceae</taxon>
        <taxon>Natronorubrum</taxon>
    </lineage>
</organism>
<name>A0A1N7D6U3_9EURY</name>
<dbReference type="AlphaFoldDB" id="A0A1N7D6U3"/>
<protein>
    <submittedName>
        <fullName evidence="2">Uncharacterized protein</fullName>
    </submittedName>
</protein>
<evidence type="ECO:0000256" key="1">
    <source>
        <dbReference type="SAM" id="Phobius"/>
    </source>
</evidence>
<evidence type="ECO:0000313" key="2">
    <source>
        <dbReference type="EMBL" id="SIR71580.1"/>
    </source>
</evidence>
<dbReference type="EMBL" id="FTNP01000002">
    <property type="protein sequence ID" value="SIR71580.1"/>
    <property type="molecule type" value="Genomic_DNA"/>
</dbReference>
<accession>A0A1N7D6U3</accession>